<dbReference type="RefSeq" id="XP_005843907.1">
    <property type="nucleotide sequence ID" value="XM_005843845.1"/>
</dbReference>
<dbReference type="SMART" id="SM00271">
    <property type="entry name" value="DnaJ"/>
    <property type="match status" value="1"/>
</dbReference>
<evidence type="ECO:0000259" key="8">
    <source>
        <dbReference type="PROSITE" id="PS51188"/>
    </source>
</evidence>
<dbReference type="PANTHER" id="PTHR43096">
    <property type="entry name" value="DNAJ HOMOLOG 1, MITOCHONDRIAL-RELATED"/>
    <property type="match status" value="1"/>
</dbReference>
<sequence>MRTAISCGSLKVECSGVGHCPPHSRLQACQLARHCPVTHRSASTPAAPAAAACFGTAKALPRRRRRQLGRGLVVRAERDFYQILGVARDSDKKTIKSAYRQLARKFHPDVNKESDAEQRFKDISAAYEVLSDDEKRGIYDRFGEAGLKGGFAGAGTGGMGGMQGDFSNPFDIFETFFGGGMGGMGGFGGMGGGGARSRNRPVAGDDQRYDLRLDFTEAVFGCNKEIEVSRLEDCSTCGGTGVKAGTTASTCSTCKGAGQVVQAVRTPLGMFQQVATCPTCGGTGEQFTPCGTCQGDGRVRGSKRISLRVPQGVDEGSRLRVRGEGDAGRRNGEPGDLYVFIGVKPHPQLRREGVTIHSDVEISYVDAILGTTVKVATLGERELSEVDLKIPPGKPPGRAARTQPGTTLVMSKRGVPKLGTQNARGDHLVHVKVKIPKSIGSEERNLMEQLRELQAAKPAAKAGWF</sequence>
<dbReference type="PRINTS" id="PR00625">
    <property type="entry name" value="JDOMAIN"/>
</dbReference>
<dbReference type="Gene3D" id="1.10.287.110">
    <property type="entry name" value="DnaJ domain"/>
    <property type="match status" value="1"/>
</dbReference>
<keyword evidence="10" id="KW-1185">Reference proteome</keyword>
<keyword evidence="5" id="KW-0143">Chaperone</keyword>
<dbReference type="PROSITE" id="PS00636">
    <property type="entry name" value="DNAJ_1"/>
    <property type="match status" value="1"/>
</dbReference>
<organism evidence="10">
    <name type="scientific">Chlorella variabilis</name>
    <name type="common">Green alga</name>
    <dbReference type="NCBI Taxonomy" id="554065"/>
    <lineage>
        <taxon>Eukaryota</taxon>
        <taxon>Viridiplantae</taxon>
        <taxon>Chlorophyta</taxon>
        <taxon>core chlorophytes</taxon>
        <taxon>Trebouxiophyceae</taxon>
        <taxon>Chlorellales</taxon>
        <taxon>Chlorellaceae</taxon>
        <taxon>Chlorella clade</taxon>
        <taxon>Chlorella</taxon>
    </lineage>
</organism>
<evidence type="ECO:0000256" key="2">
    <source>
        <dbReference type="ARBA" id="ARBA00022737"/>
    </source>
</evidence>
<dbReference type="Gene3D" id="2.60.260.20">
    <property type="entry name" value="Urease metallochaperone UreE, N-terminal domain"/>
    <property type="match status" value="2"/>
</dbReference>
<dbReference type="PROSITE" id="PS51188">
    <property type="entry name" value="ZF_CR"/>
    <property type="match status" value="1"/>
</dbReference>
<dbReference type="OMA" id="MATDYYA"/>
<keyword evidence="2" id="KW-0677">Repeat</keyword>
<dbReference type="KEGG" id="cvr:CHLNCDRAFT_32970"/>
<dbReference type="CDD" id="cd10719">
    <property type="entry name" value="DnaJ_zf"/>
    <property type="match status" value="1"/>
</dbReference>
<dbReference type="InterPro" id="IPR018253">
    <property type="entry name" value="DnaJ_domain_CS"/>
</dbReference>
<dbReference type="Gene3D" id="2.10.230.10">
    <property type="entry name" value="Heat shock protein DnaJ, cysteine-rich domain"/>
    <property type="match status" value="1"/>
</dbReference>
<dbReference type="GO" id="GO:0042026">
    <property type="term" value="P:protein refolding"/>
    <property type="evidence" value="ECO:0007669"/>
    <property type="project" value="TreeGrafter"/>
</dbReference>
<dbReference type="InParanoid" id="E1ZQY5"/>
<dbReference type="SUPFAM" id="SSF49493">
    <property type="entry name" value="HSP40/DnaJ peptide-binding domain"/>
    <property type="match status" value="2"/>
</dbReference>
<dbReference type="PROSITE" id="PS50076">
    <property type="entry name" value="DNAJ_2"/>
    <property type="match status" value="1"/>
</dbReference>
<dbReference type="GO" id="GO:0005524">
    <property type="term" value="F:ATP binding"/>
    <property type="evidence" value="ECO:0007669"/>
    <property type="project" value="InterPro"/>
</dbReference>
<dbReference type="InterPro" id="IPR036869">
    <property type="entry name" value="J_dom_sf"/>
</dbReference>
<dbReference type="GO" id="GO:0051082">
    <property type="term" value="F:unfolded protein binding"/>
    <property type="evidence" value="ECO:0007669"/>
    <property type="project" value="InterPro"/>
</dbReference>
<dbReference type="AlphaFoldDB" id="E1ZQY5"/>
<dbReference type="Proteomes" id="UP000008141">
    <property type="component" value="Unassembled WGS sequence"/>
</dbReference>
<evidence type="ECO:0000256" key="1">
    <source>
        <dbReference type="ARBA" id="ARBA00022723"/>
    </source>
</evidence>
<dbReference type="GeneID" id="17351210"/>
<evidence type="ECO:0000256" key="4">
    <source>
        <dbReference type="ARBA" id="ARBA00022833"/>
    </source>
</evidence>
<dbReference type="SUPFAM" id="SSF46565">
    <property type="entry name" value="Chaperone J-domain"/>
    <property type="match status" value="1"/>
</dbReference>
<reference evidence="9 10" key="1">
    <citation type="journal article" date="2010" name="Plant Cell">
        <title>The Chlorella variabilis NC64A genome reveals adaptation to photosymbiosis, coevolution with viruses, and cryptic sex.</title>
        <authorList>
            <person name="Blanc G."/>
            <person name="Duncan G."/>
            <person name="Agarkova I."/>
            <person name="Borodovsky M."/>
            <person name="Gurnon J."/>
            <person name="Kuo A."/>
            <person name="Lindquist E."/>
            <person name="Lucas S."/>
            <person name="Pangilinan J."/>
            <person name="Polle J."/>
            <person name="Salamov A."/>
            <person name="Terry A."/>
            <person name="Yamada T."/>
            <person name="Dunigan D.D."/>
            <person name="Grigoriev I.V."/>
            <person name="Claverie J.M."/>
            <person name="Van Etten J.L."/>
        </authorList>
    </citation>
    <scope>NUCLEOTIDE SEQUENCE [LARGE SCALE GENOMIC DNA]</scope>
    <source>
        <strain evidence="9 10">NC64A</strain>
    </source>
</reference>
<evidence type="ECO:0000313" key="9">
    <source>
        <dbReference type="EMBL" id="EFN51805.1"/>
    </source>
</evidence>
<dbReference type="FunCoup" id="E1ZQY5">
    <property type="interactions" value="615"/>
</dbReference>
<dbReference type="FunFam" id="2.10.230.10:FF:000002">
    <property type="entry name" value="Molecular chaperone DnaJ"/>
    <property type="match status" value="1"/>
</dbReference>
<dbReference type="NCBIfam" id="NF008035">
    <property type="entry name" value="PRK10767.1"/>
    <property type="match status" value="1"/>
</dbReference>
<dbReference type="OrthoDB" id="10256793at2759"/>
<dbReference type="STRING" id="554065.E1ZQY5"/>
<feature type="zinc finger region" description="CR-type" evidence="6">
    <location>
        <begin position="221"/>
        <end position="302"/>
    </location>
</feature>
<dbReference type="CDD" id="cd10747">
    <property type="entry name" value="DnaJ_C"/>
    <property type="match status" value="1"/>
</dbReference>
<keyword evidence="3 6" id="KW-0863">Zinc-finger</keyword>
<dbReference type="InterPro" id="IPR036410">
    <property type="entry name" value="HSP_DnaJ_Cys-rich_dom_sf"/>
</dbReference>
<dbReference type="CDD" id="cd06257">
    <property type="entry name" value="DnaJ"/>
    <property type="match status" value="1"/>
</dbReference>
<feature type="domain" description="CR-type" evidence="8">
    <location>
        <begin position="221"/>
        <end position="302"/>
    </location>
</feature>
<dbReference type="InterPro" id="IPR002939">
    <property type="entry name" value="DnaJ_C"/>
</dbReference>
<dbReference type="eggNOG" id="KOG0715">
    <property type="taxonomic scope" value="Eukaryota"/>
</dbReference>
<evidence type="ECO:0000259" key="7">
    <source>
        <dbReference type="PROSITE" id="PS50076"/>
    </source>
</evidence>
<keyword evidence="4 6" id="KW-0862">Zinc</keyword>
<dbReference type="GO" id="GO:0008270">
    <property type="term" value="F:zinc ion binding"/>
    <property type="evidence" value="ECO:0007669"/>
    <property type="project" value="UniProtKB-KW"/>
</dbReference>
<evidence type="ECO:0000256" key="6">
    <source>
        <dbReference type="PROSITE-ProRule" id="PRU00546"/>
    </source>
</evidence>
<dbReference type="Pfam" id="PF00684">
    <property type="entry name" value="DnaJ_CXXCXGXG"/>
    <property type="match status" value="1"/>
</dbReference>
<dbReference type="FunFam" id="2.60.260.20:FF:000005">
    <property type="entry name" value="Chaperone protein dnaJ 1, mitochondrial"/>
    <property type="match status" value="1"/>
</dbReference>
<protein>
    <submittedName>
        <fullName evidence="9">Uncharacterized protein</fullName>
    </submittedName>
</protein>
<dbReference type="InterPro" id="IPR001305">
    <property type="entry name" value="HSP_DnaJ_Cys-rich_dom"/>
</dbReference>
<gene>
    <name evidence="9" type="ORF">CHLNCDRAFT_32970</name>
</gene>
<evidence type="ECO:0000256" key="3">
    <source>
        <dbReference type="ARBA" id="ARBA00022771"/>
    </source>
</evidence>
<feature type="domain" description="J" evidence="7">
    <location>
        <begin position="79"/>
        <end position="143"/>
    </location>
</feature>
<name>E1ZQY5_CHLVA</name>
<dbReference type="GO" id="GO:0005737">
    <property type="term" value="C:cytoplasm"/>
    <property type="evidence" value="ECO:0007669"/>
    <property type="project" value="TreeGrafter"/>
</dbReference>
<dbReference type="Pfam" id="PF00226">
    <property type="entry name" value="DnaJ"/>
    <property type="match status" value="1"/>
</dbReference>
<dbReference type="SUPFAM" id="SSF57938">
    <property type="entry name" value="DnaJ/Hsp40 cysteine-rich domain"/>
    <property type="match status" value="1"/>
</dbReference>
<proteinExistence type="inferred from homology"/>
<dbReference type="GO" id="GO:0009408">
    <property type="term" value="P:response to heat"/>
    <property type="evidence" value="ECO:0007669"/>
    <property type="project" value="InterPro"/>
</dbReference>
<dbReference type="NCBIfam" id="TIGR02349">
    <property type="entry name" value="DnaJ_bact"/>
    <property type="match status" value="1"/>
</dbReference>
<dbReference type="Pfam" id="PF01556">
    <property type="entry name" value="DnaJ_C"/>
    <property type="match status" value="1"/>
</dbReference>
<dbReference type="GO" id="GO:0031072">
    <property type="term" value="F:heat shock protein binding"/>
    <property type="evidence" value="ECO:0007669"/>
    <property type="project" value="InterPro"/>
</dbReference>
<dbReference type="PANTHER" id="PTHR43096:SF10">
    <property type="entry name" value="CHAPERONE PROTEIN DNAJ A6, CHLOROPLASTIC"/>
    <property type="match status" value="1"/>
</dbReference>
<evidence type="ECO:0000313" key="10">
    <source>
        <dbReference type="Proteomes" id="UP000008141"/>
    </source>
</evidence>
<dbReference type="HAMAP" id="MF_01152">
    <property type="entry name" value="DnaJ"/>
    <property type="match status" value="1"/>
</dbReference>
<dbReference type="InterPro" id="IPR008971">
    <property type="entry name" value="HSP40/DnaJ_pept-bd"/>
</dbReference>
<dbReference type="EMBL" id="GL433860">
    <property type="protein sequence ID" value="EFN51805.1"/>
    <property type="molecule type" value="Genomic_DNA"/>
</dbReference>
<keyword evidence="1 6" id="KW-0479">Metal-binding</keyword>
<evidence type="ECO:0000256" key="5">
    <source>
        <dbReference type="ARBA" id="ARBA00023186"/>
    </source>
</evidence>
<dbReference type="FunFam" id="1.10.287.110:FF:000037">
    <property type="entry name" value="Chaperone protein dnaJ A6 chloroplastic"/>
    <property type="match status" value="1"/>
</dbReference>
<dbReference type="InterPro" id="IPR012724">
    <property type="entry name" value="DnaJ"/>
</dbReference>
<accession>E1ZQY5</accession>
<dbReference type="InterPro" id="IPR001623">
    <property type="entry name" value="DnaJ_domain"/>
</dbReference>